<sequence length="78" mass="8425">MYGFGGRSGTLYANQGCTDIPDIAAARSASNNATSGQIITFYFDYDCQDVATWLNPGETDDGRLMAYLGPITYTSRPV</sequence>
<dbReference type="RefSeq" id="WP_152781981.1">
    <property type="nucleotide sequence ID" value="NZ_BAABEQ010000019.1"/>
</dbReference>
<dbReference type="EMBL" id="VJZE01000038">
    <property type="protein sequence ID" value="MPY39972.1"/>
    <property type="molecule type" value="Genomic_DNA"/>
</dbReference>
<gene>
    <name evidence="1" type="ORF">FNH04_08615</name>
</gene>
<reference evidence="1 2" key="1">
    <citation type="submission" date="2019-07" db="EMBL/GenBank/DDBJ databases">
        <title>New species of Amycolatopsis and Streptomyces.</title>
        <authorList>
            <person name="Duangmal K."/>
            <person name="Teo W.F.A."/>
            <person name="Lipun K."/>
        </authorList>
    </citation>
    <scope>NUCLEOTIDE SEQUENCE [LARGE SCALE GENOMIC DNA]</scope>
    <source>
        <strain evidence="1 2">TISTR 2346</strain>
    </source>
</reference>
<protein>
    <submittedName>
        <fullName evidence="1">Uncharacterized protein</fullName>
    </submittedName>
</protein>
<dbReference type="Proteomes" id="UP000326979">
    <property type="component" value="Unassembled WGS sequence"/>
</dbReference>
<proteinExistence type="predicted"/>
<dbReference type="AlphaFoldDB" id="A0A5N8VYS2"/>
<comment type="caution">
    <text evidence="1">The sequence shown here is derived from an EMBL/GenBank/DDBJ whole genome shotgun (WGS) entry which is preliminary data.</text>
</comment>
<organism evidence="1 2">
    <name type="scientific">Streptomyces phyllanthi</name>
    <dbReference type="NCBI Taxonomy" id="1803180"/>
    <lineage>
        <taxon>Bacteria</taxon>
        <taxon>Bacillati</taxon>
        <taxon>Actinomycetota</taxon>
        <taxon>Actinomycetes</taxon>
        <taxon>Kitasatosporales</taxon>
        <taxon>Streptomycetaceae</taxon>
        <taxon>Streptomyces</taxon>
    </lineage>
</organism>
<keyword evidence="2" id="KW-1185">Reference proteome</keyword>
<evidence type="ECO:0000313" key="1">
    <source>
        <dbReference type="EMBL" id="MPY39972.1"/>
    </source>
</evidence>
<name>A0A5N8VYS2_9ACTN</name>
<evidence type="ECO:0000313" key="2">
    <source>
        <dbReference type="Proteomes" id="UP000326979"/>
    </source>
</evidence>
<accession>A0A5N8VYS2</accession>